<gene>
    <name evidence="4" type="primary">rps14</name>
    <name evidence="4" type="ORF">CME10DT_Mp0023</name>
</gene>
<dbReference type="GO" id="GO:0005737">
    <property type="term" value="C:cytoplasm"/>
    <property type="evidence" value="ECO:0007669"/>
    <property type="project" value="UniProtKB-ARBA"/>
</dbReference>
<reference evidence="4" key="2">
    <citation type="submission" date="2020-01" db="EMBL/GenBank/DDBJ databases">
        <title>Re-sequencing of the mitochondrial genome of Cyanidioschyzon merolae 10D.</title>
        <authorList>
            <person name="Moriyama T."/>
            <person name="Mori-Moriyama N."/>
            <person name="Sato N."/>
        </authorList>
    </citation>
    <scope>NUCLEOTIDE SEQUENCE</scope>
    <source>
        <strain evidence="4">10D-T</strain>
    </source>
</reference>
<protein>
    <submittedName>
        <fullName evidence="4">30S ribosomal protein S14</fullName>
    </submittedName>
</protein>
<dbReference type="PANTHER" id="PTHR19836:SF19">
    <property type="entry name" value="SMALL RIBOSOMAL SUBUNIT PROTEIN US14M"/>
    <property type="match status" value="1"/>
</dbReference>
<dbReference type="Pfam" id="PF00253">
    <property type="entry name" value="Ribosomal_S14"/>
    <property type="match status" value="1"/>
</dbReference>
<dbReference type="GO" id="GO:0006412">
    <property type="term" value="P:translation"/>
    <property type="evidence" value="ECO:0007669"/>
    <property type="project" value="InterPro"/>
</dbReference>
<comment type="similarity">
    <text evidence="1">Belongs to the universal ribosomal protein uS14 family.</text>
</comment>
<proteinExistence type="inferred from homology"/>
<evidence type="ECO:0000256" key="3">
    <source>
        <dbReference type="ARBA" id="ARBA00023274"/>
    </source>
</evidence>
<keyword evidence="2 4" id="KW-0689">Ribosomal protein</keyword>
<keyword evidence="3" id="KW-0687">Ribonucleoprotein</keyword>
<accession>A0A679F1S9</accession>
<dbReference type="InterPro" id="IPR001209">
    <property type="entry name" value="Ribosomal_uS14"/>
</dbReference>
<evidence type="ECO:0000256" key="2">
    <source>
        <dbReference type="ARBA" id="ARBA00022980"/>
    </source>
</evidence>
<evidence type="ECO:0000256" key="1">
    <source>
        <dbReference type="ARBA" id="ARBA00009083"/>
    </source>
</evidence>
<dbReference type="PANTHER" id="PTHR19836">
    <property type="entry name" value="30S RIBOSOMAL PROTEIN S14"/>
    <property type="match status" value="1"/>
</dbReference>
<dbReference type="SUPFAM" id="SSF57716">
    <property type="entry name" value="Glucocorticoid receptor-like (DNA-binding domain)"/>
    <property type="match status" value="1"/>
</dbReference>
<sequence length="99" mass="11871">MKFKVRIDNIYRKNYYKKELEHKILNSLIKHKAIPPIVTLIIINYLNQSSSFQHFMKVRNRCVFTGRSRAVFSAYKISRIIFRQKNAINQLIGIKKSIW</sequence>
<evidence type="ECO:0000313" key="4">
    <source>
        <dbReference type="EMBL" id="BBU60054.1"/>
    </source>
</evidence>
<name>A0A679F1S9_CYAME</name>
<dbReference type="GO" id="GO:0003735">
    <property type="term" value="F:structural constituent of ribosome"/>
    <property type="evidence" value="ECO:0007669"/>
    <property type="project" value="InterPro"/>
</dbReference>
<geneLocation type="mitochondrion" evidence="4"/>
<organism evidence="4">
    <name type="scientific">Cyanidioschyzon merolae</name>
    <name type="common">Red alga</name>
    <dbReference type="NCBI Taxonomy" id="45157"/>
    <lineage>
        <taxon>Eukaryota</taxon>
        <taxon>Rhodophyta</taxon>
        <taxon>Bangiophyceae</taxon>
        <taxon>Cyanidiales</taxon>
        <taxon>Cyanidiaceae</taxon>
        <taxon>Cyanidioschyzon</taxon>
    </lineage>
</organism>
<dbReference type="Gene3D" id="1.10.287.1480">
    <property type="match status" value="1"/>
</dbReference>
<dbReference type="GO" id="GO:0015935">
    <property type="term" value="C:small ribosomal subunit"/>
    <property type="evidence" value="ECO:0007669"/>
    <property type="project" value="TreeGrafter"/>
</dbReference>
<reference evidence="4" key="1">
    <citation type="journal article" date="1998" name="Nucleic Acids Res.">
        <title>Structure and organization of the mitochondrial genome of the unicellular red alga Cyanidioschyzon merolae deduced from the complete nucleotide sequence.</title>
        <authorList>
            <person name="Ohta N."/>
            <person name="Sato N."/>
            <person name="Kuroiwa T."/>
        </authorList>
    </citation>
    <scope>NUCLEOTIDE SEQUENCE [LARGE SCALE GENOMIC DNA]</scope>
    <source>
        <strain evidence="4">10D-T</strain>
    </source>
</reference>
<keyword evidence="4" id="KW-0496">Mitochondrion</keyword>
<dbReference type="EMBL" id="LC519602">
    <property type="protein sequence ID" value="BBU60054.1"/>
    <property type="molecule type" value="Genomic_DNA"/>
</dbReference>
<dbReference type="AlphaFoldDB" id="A0A679F1S9"/>